<reference evidence="7 8" key="1">
    <citation type="submission" date="2020-07" db="EMBL/GenBank/DDBJ databases">
        <title>Facklamia lactis sp. nov., isolated from raw milk.</title>
        <authorList>
            <person name="Doll E.V."/>
            <person name="Huptas C."/>
            <person name="Staib L."/>
            <person name="Wenning M."/>
            <person name="Scherer S."/>
        </authorList>
    </citation>
    <scope>NUCLEOTIDE SEQUENCE [LARGE SCALE GENOMIC DNA]</scope>
    <source>
        <strain evidence="7 8">DSM 111018</strain>
    </source>
</reference>
<dbReference type="Proteomes" id="UP000721415">
    <property type="component" value="Unassembled WGS sequence"/>
</dbReference>
<keyword evidence="5 6" id="KW-0269">Exonuclease</keyword>
<dbReference type="GO" id="GO:0008855">
    <property type="term" value="F:exodeoxyribonuclease VII activity"/>
    <property type="evidence" value="ECO:0007669"/>
    <property type="project" value="UniProtKB-EC"/>
</dbReference>
<dbReference type="PANTHER" id="PTHR34137">
    <property type="entry name" value="EXODEOXYRIBONUCLEASE 7 SMALL SUBUNIT"/>
    <property type="match status" value="1"/>
</dbReference>
<evidence type="ECO:0000313" key="7">
    <source>
        <dbReference type="EMBL" id="MBG9986657.1"/>
    </source>
</evidence>
<evidence type="ECO:0000256" key="4">
    <source>
        <dbReference type="ARBA" id="ARBA00022801"/>
    </source>
</evidence>
<proteinExistence type="inferred from homology"/>
<evidence type="ECO:0000313" key="8">
    <source>
        <dbReference type="Proteomes" id="UP000721415"/>
    </source>
</evidence>
<evidence type="ECO:0000256" key="2">
    <source>
        <dbReference type="ARBA" id="ARBA00022490"/>
    </source>
</evidence>
<accession>A0ABS0LRQ5</accession>
<keyword evidence="8" id="KW-1185">Reference proteome</keyword>
<evidence type="ECO:0000256" key="5">
    <source>
        <dbReference type="ARBA" id="ARBA00022839"/>
    </source>
</evidence>
<sequence length="80" mass="9013">MSENLENINEPENFEAAMAQLETIVQELERGSLPLQDALSAFKQGVSLSQYCHKELNEAEKTVTQMMTESGLKPLDEERV</sequence>
<keyword evidence="3 6" id="KW-0540">Nuclease</keyword>
<dbReference type="SUPFAM" id="SSF116842">
    <property type="entry name" value="XseB-like"/>
    <property type="match status" value="1"/>
</dbReference>
<keyword evidence="4 6" id="KW-0378">Hydrolase</keyword>
<comment type="similarity">
    <text evidence="1 6">Belongs to the XseB family.</text>
</comment>
<dbReference type="Gene3D" id="1.10.287.1040">
    <property type="entry name" value="Exonuclease VII, small subunit"/>
    <property type="match status" value="1"/>
</dbReference>
<comment type="function">
    <text evidence="6">Bidirectionally degrades single-stranded DNA into large acid-insoluble oligonucleotides, which are then degraded further into small acid-soluble oligonucleotides.</text>
</comment>
<comment type="subcellular location">
    <subcellularLocation>
        <location evidence="6">Cytoplasm</location>
    </subcellularLocation>
</comment>
<dbReference type="InterPro" id="IPR037004">
    <property type="entry name" value="Exonuc_VII_ssu_sf"/>
</dbReference>
<dbReference type="RefSeq" id="WP_197115578.1">
    <property type="nucleotide sequence ID" value="NZ_JACBXQ010000004.1"/>
</dbReference>
<evidence type="ECO:0000256" key="1">
    <source>
        <dbReference type="ARBA" id="ARBA00009998"/>
    </source>
</evidence>
<dbReference type="NCBIfam" id="TIGR01280">
    <property type="entry name" value="xseB"/>
    <property type="match status" value="1"/>
</dbReference>
<dbReference type="EC" id="3.1.11.6" evidence="6"/>
<gene>
    <name evidence="6 7" type="primary">xseB</name>
    <name evidence="7" type="ORF">HZY91_07085</name>
</gene>
<dbReference type="PANTHER" id="PTHR34137:SF1">
    <property type="entry name" value="EXODEOXYRIBONUCLEASE 7 SMALL SUBUNIT"/>
    <property type="match status" value="1"/>
</dbReference>
<evidence type="ECO:0000256" key="3">
    <source>
        <dbReference type="ARBA" id="ARBA00022722"/>
    </source>
</evidence>
<dbReference type="EMBL" id="JACBXQ010000004">
    <property type="protein sequence ID" value="MBG9986657.1"/>
    <property type="molecule type" value="Genomic_DNA"/>
</dbReference>
<protein>
    <recommendedName>
        <fullName evidence="6">Exodeoxyribonuclease 7 small subunit</fullName>
        <ecNumber evidence="6">3.1.11.6</ecNumber>
    </recommendedName>
    <alternativeName>
        <fullName evidence="6">Exodeoxyribonuclease VII small subunit</fullName>
        <shortName evidence="6">Exonuclease VII small subunit</shortName>
    </alternativeName>
</protein>
<evidence type="ECO:0000256" key="6">
    <source>
        <dbReference type="HAMAP-Rule" id="MF_00337"/>
    </source>
</evidence>
<dbReference type="InterPro" id="IPR003761">
    <property type="entry name" value="Exonuc_VII_S"/>
</dbReference>
<keyword evidence="2 6" id="KW-0963">Cytoplasm</keyword>
<comment type="catalytic activity">
    <reaction evidence="6">
        <text>Exonucleolytic cleavage in either 5'- to 3'- or 3'- to 5'-direction to yield nucleoside 5'-phosphates.</text>
        <dbReference type="EC" id="3.1.11.6"/>
    </reaction>
</comment>
<name>A0ABS0LRQ5_9LACT</name>
<comment type="caution">
    <text evidence="7">The sequence shown here is derived from an EMBL/GenBank/DDBJ whole genome shotgun (WGS) entry which is preliminary data.</text>
</comment>
<dbReference type="HAMAP" id="MF_00337">
    <property type="entry name" value="Exonuc_7_S"/>
    <property type="match status" value="1"/>
</dbReference>
<organism evidence="7 8">
    <name type="scientific">Facklamia lactis</name>
    <dbReference type="NCBI Taxonomy" id="2749967"/>
    <lineage>
        <taxon>Bacteria</taxon>
        <taxon>Bacillati</taxon>
        <taxon>Bacillota</taxon>
        <taxon>Bacilli</taxon>
        <taxon>Lactobacillales</taxon>
        <taxon>Aerococcaceae</taxon>
        <taxon>Facklamia</taxon>
    </lineage>
</organism>
<comment type="subunit">
    <text evidence="6">Heterooligomer composed of large and small subunits.</text>
</comment>
<dbReference type="Pfam" id="PF02609">
    <property type="entry name" value="Exonuc_VII_S"/>
    <property type="match status" value="1"/>
</dbReference>